<dbReference type="RefSeq" id="WP_089385222.1">
    <property type="nucleotide sequence ID" value="NZ_FZNQ01000012.1"/>
</dbReference>
<organism evidence="2 3">
    <name type="scientific">Halorubrum vacuolatum</name>
    <name type="common">Natronobacterium vacuolatum</name>
    <dbReference type="NCBI Taxonomy" id="63740"/>
    <lineage>
        <taxon>Archaea</taxon>
        <taxon>Methanobacteriati</taxon>
        <taxon>Methanobacteriota</taxon>
        <taxon>Stenosarchaea group</taxon>
        <taxon>Halobacteria</taxon>
        <taxon>Halobacteriales</taxon>
        <taxon>Haloferacaceae</taxon>
        <taxon>Halorubrum</taxon>
    </lineage>
</organism>
<gene>
    <name evidence="2" type="ORF">SAMN06264855_11272</name>
</gene>
<evidence type="ECO:0000256" key="1">
    <source>
        <dbReference type="SAM" id="MobiDB-lite"/>
    </source>
</evidence>
<keyword evidence="3" id="KW-1185">Reference proteome</keyword>
<feature type="compositionally biased region" description="Acidic residues" evidence="1">
    <location>
        <begin position="81"/>
        <end position="92"/>
    </location>
</feature>
<sequence>MKRHLLLLAGVLGLLELLAPRVVLRGFTAIAYRGAEDAEPRDWLPTAVRVEGAILVFAALVGLYKLSGTANAEAVETTPDGNDENDGDGRDD</sequence>
<dbReference type="OrthoDB" id="260081at2157"/>
<reference evidence="2 3" key="1">
    <citation type="submission" date="2017-06" db="EMBL/GenBank/DDBJ databases">
        <authorList>
            <person name="Kim H.J."/>
            <person name="Triplett B.A."/>
        </authorList>
    </citation>
    <scope>NUCLEOTIDE SEQUENCE [LARGE SCALE GENOMIC DNA]</scope>
    <source>
        <strain evidence="2 3">DSM 8800</strain>
    </source>
</reference>
<dbReference type="Proteomes" id="UP000198397">
    <property type="component" value="Unassembled WGS sequence"/>
</dbReference>
<feature type="region of interest" description="Disordered" evidence="1">
    <location>
        <begin position="72"/>
        <end position="92"/>
    </location>
</feature>
<accession>A0A238X1T1</accession>
<evidence type="ECO:0000313" key="2">
    <source>
        <dbReference type="EMBL" id="SNR52817.1"/>
    </source>
</evidence>
<name>A0A238X1T1_HALVU</name>
<proteinExistence type="predicted"/>
<evidence type="ECO:0000313" key="3">
    <source>
        <dbReference type="Proteomes" id="UP000198397"/>
    </source>
</evidence>
<protein>
    <submittedName>
        <fullName evidence="2">Uncharacterized protein</fullName>
    </submittedName>
</protein>
<dbReference type="AlphaFoldDB" id="A0A238X1T1"/>
<dbReference type="EMBL" id="FZNQ01000012">
    <property type="protein sequence ID" value="SNR52817.1"/>
    <property type="molecule type" value="Genomic_DNA"/>
</dbReference>